<dbReference type="PANTHER" id="PTHR22746">
    <property type="entry name" value="RAB6A-GEF COMPLEX PARTNER PROTEIN 1"/>
    <property type="match status" value="1"/>
</dbReference>
<evidence type="ECO:0000259" key="3">
    <source>
        <dbReference type="Pfam" id="PF07064"/>
    </source>
</evidence>
<evidence type="ECO:0000256" key="1">
    <source>
        <dbReference type="ARBA" id="ARBA00004370"/>
    </source>
</evidence>
<dbReference type="GeneID" id="11504997"/>
<dbReference type="PANTHER" id="PTHR22746:SF10">
    <property type="entry name" value="GUANINE NUCLEOTIDE EXCHANGE FACTOR SUBUNIT RIC1"/>
    <property type="match status" value="1"/>
</dbReference>
<dbReference type="SUPFAM" id="SSF69322">
    <property type="entry name" value="Tricorn protease domain 2"/>
    <property type="match status" value="1"/>
</dbReference>
<evidence type="ECO:0000313" key="4">
    <source>
        <dbReference type="EMBL" id="CCE93702.1"/>
    </source>
</evidence>
<dbReference type="Proteomes" id="UP000005627">
    <property type="component" value="Chromosome 7"/>
</dbReference>
<evidence type="ECO:0000256" key="2">
    <source>
        <dbReference type="ARBA" id="ARBA00023136"/>
    </source>
</evidence>
<dbReference type="FunCoup" id="G8ZXT5">
    <property type="interactions" value="170"/>
</dbReference>
<dbReference type="GO" id="GO:0006886">
    <property type="term" value="P:intracellular protein transport"/>
    <property type="evidence" value="ECO:0007669"/>
    <property type="project" value="EnsemblFungi"/>
</dbReference>
<dbReference type="OrthoDB" id="67540at2759"/>
<evidence type="ECO:0000313" key="5">
    <source>
        <dbReference type="Proteomes" id="UP000005627"/>
    </source>
</evidence>
<dbReference type="GO" id="GO:0034066">
    <property type="term" value="C:Ric1-Rgp1 guanyl-nucleotide exchange factor complex"/>
    <property type="evidence" value="ECO:0007669"/>
    <property type="project" value="EnsemblFungi"/>
</dbReference>
<feature type="domain" description="RIC1 C-terminal alpha solenoid region" evidence="3">
    <location>
        <begin position="796"/>
        <end position="985"/>
    </location>
</feature>
<accession>G8ZXT5</accession>
<dbReference type="AlphaFoldDB" id="G8ZXT5"/>
<reference evidence="4 5" key="1">
    <citation type="journal article" date="2011" name="Proc. Natl. Acad. Sci. U.S.A.">
        <title>Evolutionary erosion of yeast sex chromosomes by mating-type switching accidents.</title>
        <authorList>
            <person name="Gordon J.L."/>
            <person name="Armisen D."/>
            <person name="Proux-Wera E."/>
            <person name="Oheigeartaigh S.S."/>
            <person name="Byrne K.P."/>
            <person name="Wolfe K.H."/>
        </authorList>
    </citation>
    <scope>NUCLEOTIDE SEQUENCE [LARGE SCALE GENOMIC DNA]</scope>
    <source>
        <strain evidence="5">ATCC 10662 / CBS 1146 / NBRC 0425 / NCYC 2629 / NRRL Y-866</strain>
    </source>
</reference>
<keyword evidence="5" id="KW-1185">Reference proteome</keyword>
<dbReference type="STRING" id="1076872.G8ZXT5"/>
<dbReference type="eggNOG" id="KOG2006">
    <property type="taxonomic scope" value="Eukaryota"/>
</dbReference>
<dbReference type="HOGENOM" id="CLU_325467_0_0_1"/>
<comment type="subcellular location">
    <subcellularLocation>
        <location evidence="1">Membrane</location>
    </subcellularLocation>
</comment>
<dbReference type="InterPro" id="IPR009771">
    <property type="entry name" value="RIC1_C"/>
</dbReference>
<protein>
    <recommendedName>
        <fullName evidence="3">RIC1 C-terminal alpha solenoid region domain-containing protein</fullName>
    </recommendedName>
</protein>
<dbReference type="KEGG" id="tdl:TDEL_0G03350"/>
<dbReference type="GO" id="GO:0005801">
    <property type="term" value="C:cis-Golgi network"/>
    <property type="evidence" value="ECO:0007669"/>
    <property type="project" value="EnsemblFungi"/>
</dbReference>
<dbReference type="EMBL" id="HE616748">
    <property type="protein sequence ID" value="CCE93702.1"/>
    <property type="molecule type" value="Genomic_DNA"/>
</dbReference>
<dbReference type="GO" id="GO:0005829">
    <property type="term" value="C:cytosol"/>
    <property type="evidence" value="ECO:0007669"/>
    <property type="project" value="TreeGrafter"/>
</dbReference>
<organism evidence="4 5">
    <name type="scientific">Torulaspora delbrueckii</name>
    <name type="common">Yeast</name>
    <name type="synonym">Candida colliculosa</name>
    <dbReference type="NCBI Taxonomy" id="4950"/>
    <lineage>
        <taxon>Eukaryota</taxon>
        <taxon>Fungi</taxon>
        <taxon>Dikarya</taxon>
        <taxon>Ascomycota</taxon>
        <taxon>Saccharomycotina</taxon>
        <taxon>Saccharomycetes</taxon>
        <taxon>Saccharomycetales</taxon>
        <taxon>Saccharomycetaceae</taxon>
        <taxon>Torulaspora</taxon>
    </lineage>
</organism>
<dbReference type="Pfam" id="PF07064">
    <property type="entry name" value="RIC1"/>
    <property type="match status" value="1"/>
</dbReference>
<keyword evidence="2" id="KW-0472">Membrane</keyword>
<gene>
    <name evidence="4" type="primary">TDEL0G03350</name>
    <name evidence="4" type="ORF">TDEL_0G03350</name>
</gene>
<sequence length="996" mass="114322">MSKHIWPLSPPQKARINECVHELTDREIKNDDILQTISLPQVNVLILMTPARVLVYNMKPLALVASHERSSESISEFGLNRSITPSTALDRDVNGLLSQQESYSLIWNQGKVVFYVVTERNFILSYQILKSSTNLTTFKEYGIPVIDVGKIREDIDHDFDDTLDNDTLTVFERNKASRIIQNGYTVTKDKGFLQFLSVNQDNINELPVKKLELRLKVVLKFDYQIIDLFGFKRLLEGNKSKAEESLLVLFPHGLQLLSLEEFKLKKTSLVELTNGKEICFNAGHLIVISKESEEDISINVIDFSNKKVKSNRLEVRGTLLSCFELRKRLALIFEDRIIYFNTTTNQVDYSYDPPFRIKLGGKLSDEMLLMISTANSVHFVTPLGNSLFSSSADSDLEKPPTTLEYSDFAYVDKFLVLVSHSGNYEVWNLWEEAKQTFSDSRSPVSYVLHNNNNDVAIYSPLGSSPVRNDSMQMVKLPTKTINNCVSQIKVNSNLKMMAVYVSNKNILLIHNLETNAWYDFNDLTIIDMHWLCSSYLLCQIKTEDWATSVQCFRFHLQGLDTSDISKYRVWEYEIPTSVPVLKVKVNVSSKYRLLKLKSRESPELEKYGEKFYRTAEIIIVTENHISIFAVLSIIHPSGVNIIKKFHEQAKIELPAAFSADSIEWITSFKDGLIYLYDDKIIKTATTDAQNWREDILLRDVERIIDVVFDEIYFVCKTQELFYKMDDLWEGKPPMLSIPLEDDFYPISVTSETTTTHGLNCLYHEDYVKLVLKHKIYLDQIIAAKMDQNVDPKDIMAEFGSIRHYKFALEKILSLKILASEPLNQIVELVKLCDAPLGSDMTTHNNQNGSLEIISNCLRKIEIKHWNQLFTSLKMTPRDLLARCLEGNEAKILGVLLLVFLNYDAELVEDLRNDEIPEEEEGQNNSEFPDSSVVDLIRDQEMMLRVLRLLVTSGANATDSTKAADSWDMCFQLMRLLKELDKENNTHLVQQALDMLQ</sequence>
<dbReference type="GO" id="GO:0042147">
    <property type="term" value="P:retrograde transport, endosome to Golgi"/>
    <property type="evidence" value="ECO:0007669"/>
    <property type="project" value="EnsemblFungi"/>
</dbReference>
<dbReference type="InParanoid" id="G8ZXT5"/>
<proteinExistence type="predicted"/>
<dbReference type="GO" id="GO:0005085">
    <property type="term" value="F:guanyl-nucleotide exchange factor activity"/>
    <property type="evidence" value="ECO:0007669"/>
    <property type="project" value="EnsemblFungi"/>
</dbReference>
<name>G8ZXT5_TORDE</name>
<dbReference type="GO" id="GO:0000139">
    <property type="term" value="C:Golgi membrane"/>
    <property type="evidence" value="ECO:0007669"/>
    <property type="project" value="EnsemblFungi"/>
</dbReference>
<dbReference type="InterPro" id="IPR040096">
    <property type="entry name" value="Ric1"/>
</dbReference>
<dbReference type="RefSeq" id="XP_003682913.1">
    <property type="nucleotide sequence ID" value="XM_003682865.1"/>
</dbReference>